<evidence type="ECO:0000256" key="1">
    <source>
        <dbReference type="SAM" id="MobiDB-lite"/>
    </source>
</evidence>
<dbReference type="SMR" id="A0A0K0F5E5"/>
<feature type="region of interest" description="Disordered" evidence="1">
    <location>
        <begin position="1"/>
        <end position="20"/>
    </location>
</feature>
<keyword evidence="2" id="KW-0472">Membrane</keyword>
<sequence length="239" mass="27480">MLLNKLLNENTTSSSNSSSENDIFENIANITNTSTLDLCLCIHKVYQICEASPYSKKLNYLYGNKKNIFHGDHNNDIGAVIYTVAIILMFSFVILMLMFRSIKRSRETIEIENLLYTMRYREEFEYYKRHKRKLQKAKNKVTAWLNKNNDKMWASSAHIIGSHSYVDSYDSRKDSKLSSVSFIPSIVISPTKDELFPKTLARKSPSLSLIYNFDPSFSSTLGSNYSISIHENVNPVNDI</sequence>
<evidence type="ECO:0000313" key="3">
    <source>
        <dbReference type="Proteomes" id="UP000035680"/>
    </source>
</evidence>
<feature type="transmembrane region" description="Helical" evidence="2">
    <location>
        <begin position="79"/>
        <end position="99"/>
    </location>
</feature>
<dbReference type="WBParaSite" id="SVE_0403600.1">
    <property type="protein sequence ID" value="SVE_0403600.1"/>
    <property type="gene ID" value="SVE_0403600"/>
</dbReference>
<proteinExistence type="predicted"/>
<organism evidence="3 4">
    <name type="scientific">Strongyloides venezuelensis</name>
    <name type="common">Threadworm</name>
    <dbReference type="NCBI Taxonomy" id="75913"/>
    <lineage>
        <taxon>Eukaryota</taxon>
        <taxon>Metazoa</taxon>
        <taxon>Ecdysozoa</taxon>
        <taxon>Nematoda</taxon>
        <taxon>Chromadorea</taxon>
        <taxon>Rhabditida</taxon>
        <taxon>Tylenchina</taxon>
        <taxon>Panagrolaimomorpha</taxon>
        <taxon>Strongyloidoidea</taxon>
        <taxon>Strongyloididae</taxon>
        <taxon>Strongyloides</taxon>
    </lineage>
</organism>
<keyword evidence="3" id="KW-1185">Reference proteome</keyword>
<name>A0A0K0F5E5_STRVS</name>
<reference evidence="3" key="1">
    <citation type="submission" date="2014-07" db="EMBL/GenBank/DDBJ databases">
        <authorList>
            <person name="Martin A.A"/>
            <person name="De Silva N."/>
        </authorList>
    </citation>
    <scope>NUCLEOTIDE SEQUENCE</scope>
</reference>
<evidence type="ECO:0000313" key="4">
    <source>
        <dbReference type="WBParaSite" id="SVE_0403600.1"/>
    </source>
</evidence>
<dbReference type="AlphaFoldDB" id="A0A0K0F5E5"/>
<keyword evidence="2" id="KW-1133">Transmembrane helix</keyword>
<dbReference type="Proteomes" id="UP000035680">
    <property type="component" value="Unassembled WGS sequence"/>
</dbReference>
<keyword evidence="2" id="KW-0812">Transmembrane</keyword>
<accession>A0A0K0F5E5</accession>
<reference evidence="4" key="2">
    <citation type="submission" date="2015-08" db="UniProtKB">
        <authorList>
            <consortium name="WormBaseParasite"/>
        </authorList>
    </citation>
    <scope>IDENTIFICATION</scope>
</reference>
<protein>
    <submittedName>
        <fullName evidence="4">ORFan</fullName>
    </submittedName>
</protein>
<evidence type="ECO:0000256" key="2">
    <source>
        <dbReference type="SAM" id="Phobius"/>
    </source>
</evidence>